<dbReference type="Proteomes" id="UP000058636">
    <property type="component" value="Unassembled WGS sequence"/>
</dbReference>
<dbReference type="InterPro" id="IPR000843">
    <property type="entry name" value="HTH_LacI"/>
</dbReference>
<dbReference type="Gene3D" id="1.10.260.40">
    <property type="entry name" value="lambda repressor-like DNA-binding domains"/>
    <property type="match status" value="1"/>
</dbReference>
<keyword evidence="3" id="KW-0804">Transcription</keyword>
<comment type="caution">
    <text evidence="5">The sequence shown here is derived from an EMBL/GenBank/DDBJ whole genome shotgun (WGS) entry which is preliminary data.</text>
</comment>
<evidence type="ECO:0000256" key="2">
    <source>
        <dbReference type="ARBA" id="ARBA00023125"/>
    </source>
</evidence>
<feature type="domain" description="HTH lacI-type" evidence="4">
    <location>
        <begin position="4"/>
        <end position="58"/>
    </location>
</feature>
<keyword evidence="1" id="KW-0805">Transcription regulation</keyword>
<dbReference type="GO" id="GO:0000976">
    <property type="term" value="F:transcription cis-regulatory region binding"/>
    <property type="evidence" value="ECO:0007669"/>
    <property type="project" value="TreeGrafter"/>
</dbReference>
<dbReference type="SUPFAM" id="SSF47413">
    <property type="entry name" value="lambda repressor-like DNA-binding domains"/>
    <property type="match status" value="1"/>
</dbReference>
<dbReference type="InterPro" id="IPR010982">
    <property type="entry name" value="Lambda_DNA-bd_dom_sf"/>
</dbReference>
<protein>
    <submittedName>
        <fullName evidence="5">Transcriptional regulator, LacI family</fullName>
    </submittedName>
</protein>
<keyword evidence="2" id="KW-0238">DNA-binding</keyword>
<name>A0A117L251_9THEM</name>
<evidence type="ECO:0000256" key="3">
    <source>
        <dbReference type="ARBA" id="ARBA00023163"/>
    </source>
</evidence>
<accession>A0A117L251</accession>
<dbReference type="PRINTS" id="PR00036">
    <property type="entry name" value="HTHLACI"/>
</dbReference>
<evidence type="ECO:0000313" key="6">
    <source>
        <dbReference type="Proteomes" id="UP000058636"/>
    </source>
</evidence>
<dbReference type="Pfam" id="PF00356">
    <property type="entry name" value="LacI"/>
    <property type="match status" value="1"/>
</dbReference>
<sequence length="67" mass="7476">MKKVTIKDIAREAGVSPSTVSRVINKSAPVRKELEEKVLEVIRKMGYTPNLVARSLRKGYTDTVGFI</sequence>
<dbReference type="CDD" id="cd01392">
    <property type="entry name" value="HTH_LacI"/>
    <property type="match status" value="1"/>
</dbReference>
<dbReference type="PANTHER" id="PTHR30146">
    <property type="entry name" value="LACI-RELATED TRANSCRIPTIONAL REPRESSOR"/>
    <property type="match status" value="1"/>
</dbReference>
<gene>
    <name evidence="5" type="ORF">XD57_1476</name>
</gene>
<dbReference type="PROSITE" id="PS50932">
    <property type="entry name" value="HTH_LACI_2"/>
    <property type="match status" value="1"/>
</dbReference>
<dbReference type="PROSITE" id="PS00356">
    <property type="entry name" value="HTH_LACI_1"/>
    <property type="match status" value="1"/>
</dbReference>
<reference evidence="5 6" key="1">
    <citation type="journal article" date="2015" name="MBio">
        <title>Genome-Resolved Metagenomic Analysis Reveals Roles for Candidate Phyla and Other Microbial Community Members in Biogeochemical Transformations in Oil Reservoirs.</title>
        <authorList>
            <person name="Hu P."/>
            <person name="Tom L."/>
            <person name="Singh A."/>
            <person name="Thomas B.C."/>
            <person name="Baker B.J."/>
            <person name="Piceno Y.M."/>
            <person name="Andersen G.L."/>
            <person name="Banfield J.F."/>
        </authorList>
    </citation>
    <scope>NUCLEOTIDE SEQUENCE [LARGE SCALE GENOMIC DNA]</scope>
    <source>
        <strain evidence="5">46_26</strain>
    </source>
</reference>
<evidence type="ECO:0000313" key="5">
    <source>
        <dbReference type="EMBL" id="KUK22421.1"/>
    </source>
</evidence>
<organism evidence="5 6">
    <name type="scientific">Thermotoga petrophila</name>
    <dbReference type="NCBI Taxonomy" id="93929"/>
    <lineage>
        <taxon>Bacteria</taxon>
        <taxon>Thermotogati</taxon>
        <taxon>Thermotogota</taxon>
        <taxon>Thermotogae</taxon>
        <taxon>Thermotogales</taxon>
        <taxon>Thermotogaceae</taxon>
        <taxon>Thermotoga</taxon>
    </lineage>
</organism>
<evidence type="ECO:0000256" key="1">
    <source>
        <dbReference type="ARBA" id="ARBA00023015"/>
    </source>
</evidence>
<dbReference type="SMART" id="SM00354">
    <property type="entry name" value="HTH_LACI"/>
    <property type="match status" value="1"/>
</dbReference>
<feature type="non-terminal residue" evidence="5">
    <location>
        <position position="67"/>
    </location>
</feature>
<dbReference type="PANTHER" id="PTHR30146:SF109">
    <property type="entry name" value="HTH-TYPE TRANSCRIPTIONAL REGULATOR GALS"/>
    <property type="match status" value="1"/>
</dbReference>
<proteinExistence type="predicted"/>
<evidence type="ECO:0000259" key="4">
    <source>
        <dbReference type="PROSITE" id="PS50932"/>
    </source>
</evidence>
<dbReference type="GO" id="GO:0003700">
    <property type="term" value="F:DNA-binding transcription factor activity"/>
    <property type="evidence" value="ECO:0007669"/>
    <property type="project" value="TreeGrafter"/>
</dbReference>
<dbReference type="AlphaFoldDB" id="A0A117L251"/>
<dbReference type="EMBL" id="LGFG01000166">
    <property type="protein sequence ID" value="KUK22421.1"/>
    <property type="molecule type" value="Genomic_DNA"/>
</dbReference>